<feature type="compositionally biased region" description="Basic and acidic residues" evidence="1">
    <location>
        <begin position="79"/>
        <end position="93"/>
    </location>
</feature>
<feature type="compositionally biased region" description="Basic and acidic residues" evidence="1">
    <location>
        <begin position="271"/>
        <end position="286"/>
    </location>
</feature>
<sequence>MSSSEDDFPDVEVIAQRRKEKTTFTKFDSDEEEASRQTGCPKSTHLNTDVAAGKTPATTRRRRKLGQSQQSVGNTLLKPWEDKGVEKGAESRVARSRQTSTKLACEKEEETSFSSTTRVMGRLPAKTKKVESRVVTSSTVFDNSPEEPKKTRRLISRGEKKALELRVVQKELDSLLSSDGPESDAASCSQDDDSDFIVRGDSESEESSPPSPRRSQSPSGPRRLQRRVLSSSREPAWMKPRVDEPRTLSGGQQERRNITKKPATRKVKPAPKGDLEDFFKELKISYDESESEEPARGTSQTPQLDPVTPKKKITASPDKVPRIPMSPWKPEHKEFWDPEVNFAWIDKHSPPKKSPKKVLDLTAPDSKEVLKRKYGTSPEKKQAKKAFDAVKEELARDFLLELDEVITDGKLGQLTEATGGLRIVWSNTLLTTAGRAHWKCKTTTTTSKKPSSALNTANATSTSTITKSTTAQHYAHIELAVKVLSNESDLLNTVAHEFCHLAVFILHGKPKQAHGAEFKAYGQRVMRASSSPSCSTTKKTTSTSTSTSTNANSNNSRSDMKH</sequence>
<organism evidence="3 4">
    <name type="scientific">Xylaria arbuscula</name>
    <dbReference type="NCBI Taxonomy" id="114810"/>
    <lineage>
        <taxon>Eukaryota</taxon>
        <taxon>Fungi</taxon>
        <taxon>Dikarya</taxon>
        <taxon>Ascomycota</taxon>
        <taxon>Pezizomycotina</taxon>
        <taxon>Sordariomycetes</taxon>
        <taxon>Xylariomycetidae</taxon>
        <taxon>Xylariales</taxon>
        <taxon>Xylariaceae</taxon>
        <taxon>Xylaria</taxon>
    </lineage>
</organism>
<feature type="compositionally biased region" description="Low complexity" evidence="1">
    <location>
        <begin position="529"/>
        <end position="562"/>
    </location>
</feature>
<feature type="compositionally biased region" description="Low complexity" evidence="1">
    <location>
        <begin position="213"/>
        <end position="233"/>
    </location>
</feature>
<dbReference type="PANTHER" id="PTHR23099:SF0">
    <property type="entry name" value="GERM CELL NUCLEAR ACIDIC PROTEIN"/>
    <property type="match status" value="1"/>
</dbReference>
<feature type="compositionally biased region" description="Acidic residues" evidence="1">
    <location>
        <begin position="1"/>
        <end position="10"/>
    </location>
</feature>
<feature type="compositionally biased region" description="Polar residues" evidence="1">
    <location>
        <begin position="36"/>
        <end position="47"/>
    </location>
</feature>
<proteinExistence type="predicted"/>
<dbReference type="InterPro" id="IPR006640">
    <property type="entry name" value="SprT-like_domain"/>
</dbReference>
<dbReference type="EMBL" id="JANPWZ010000171">
    <property type="protein sequence ID" value="KAJ3578782.1"/>
    <property type="molecule type" value="Genomic_DNA"/>
</dbReference>
<comment type="caution">
    <text evidence="3">The sequence shown here is derived from an EMBL/GenBank/DDBJ whole genome shotgun (WGS) entry which is preliminary data.</text>
</comment>
<feature type="region of interest" description="Disordered" evidence="1">
    <location>
        <begin position="1"/>
        <end position="162"/>
    </location>
</feature>
<dbReference type="Pfam" id="PF10263">
    <property type="entry name" value="SprT-like"/>
    <property type="match status" value="1"/>
</dbReference>
<dbReference type="GO" id="GO:0005634">
    <property type="term" value="C:nucleus"/>
    <property type="evidence" value="ECO:0007669"/>
    <property type="project" value="TreeGrafter"/>
</dbReference>
<dbReference type="Proteomes" id="UP001148614">
    <property type="component" value="Unassembled WGS sequence"/>
</dbReference>
<evidence type="ECO:0000256" key="1">
    <source>
        <dbReference type="SAM" id="MobiDB-lite"/>
    </source>
</evidence>
<dbReference type="PANTHER" id="PTHR23099">
    <property type="entry name" value="TRANSCRIPTIONAL REGULATOR"/>
    <property type="match status" value="1"/>
</dbReference>
<accession>A0A9W8TPB7</accession>
<feature type="region of interest" description="Disordered" evidence="1">
    <location>
        <begin position="444"/>
        <end position="464"/>
    </location>
</feature>
<keyword evidence="4" id="KW-1185">Reference proteome</keyword>
<evidence type="ECO:0000313" key="4">
    <source>
        <dbReference type="Proteomes" id="UP001148614"/>
    </source>
</evidence>
<evidence type="ECO:0000259" key="2">
    <source>
        <dbReference type="SMART" id="SM00731"/>
    </source>
</evidence>
<dbReference type="GO" id="GO:0006950">
    <property type="term" value="P:response to stress"/>
    <property type="evidence" value="ECO:0007669"/>
    <property type="project" value="UniProtKB-ARBA"/>
</dbReference>
<feature type="compositionally biased region" description="Basic residues" evidence="1">
    <location>
        <begin position="258"/>
        <end position="269"/>
    </location>
</feature>
<evidence type="ECO:0000313" key="3">
    <source>
        <dbReference type="EMBL" id="KAJ3578782.1"/>
    </source>
</evidence>
<name>A0A9W8TPB7_9PEZI</name>
<dbReference type="VEuPathDB" id="FungiDB:F4678DRAFT_178803"/>
<feature type="domain" description="SprT-like" evidence="2">
    <location>
        <begin position="400"/>
        <end position="561"/>
    </location>
</feature>
<gene>
    <name evidence="3" type="ORF">NPX13_g1783</name>
</gene>
<dbReference type="SMART" id="SM00731">
    <property type="entry name" value="SprT"/>
    <property type="match status" value="1"/>
</dbReference>
<feature type="region of interest" description="Disordered" evidence="1">
    <location>
        <begin position="527"/>
        <end position="562"/>
    </location>
</feature>
<reference evidence="3" key="1">
    <citation type="submission" date="2022-07" db="EMBL/GenBank/DDBJ databases">
        <title>Genome Sequence of Xylaria arbuscula.</title>
        <authorList>
            <person name="Buettner E."/>
        </authorList>
    </citation>
    <scope>NUCLEOTIDE SEQUENCE</scope>
    <source>
        <strain evidence="3">VT107</strain>
    </source>
</reference>
<protein>
    <recommendedName>
        <fullName evidence="2">SprT-like domain-containing protein</fullName>
    </recommendedName>
</protein>
<feature type="region of interest" description="Disordered" evidence="1">
    <location>
        <begin position="174"/>
        <end position="326"/>
    </location>
</feature>
<dbReference type="AlphaFoldDB" id="A0A9W8TPB7"/>